<evidence type="ECO:0000256" key="3">
    <source>
        <dbReference type="PROSITE-ProRule" id="PRU10141"/>
    </source>
</evidence>
<evidence type="ECO:0000256" key="1">
    <source>
        <dbReference type="ARBA" id="ARBA00022741"/>
    </source>
</evidence>
<dbReference type="InterPro" id="IPR019734">
    <property type="entry name" value="TPR_rpt"/>
</dbReference>
<comment type="caution">
    <text evidence="7">The sequence shown here is derived from an EMBL/GenBank/DDBJ whole genome shotgun (WGS) entry which is preliminary data.</text>
</comment>
<reference evidence="7" key="1">
    <citation type="submission" date="2023-03" db="EMBL/GenBank/DDBJ databases">
        <title>Complete genome of Cladonia borealis.</title>
        <authorList>
            <person name="Park H."/>
        </authorList>
    </citation>
    <scope>NUCLEOTIDE SEQUENCE</scope>
    <source>
        <strain evidence="7">ANT050790</strain>
    </source>
</reference>
<sequence>MSVEHHMDSLVSFRSSGTLFQSATLASSAAMDIPYDLLTFLGIAQHLNIDFLPISWDTDANIGEGGTAKIGQSSINLESALAFKRLASVHTARSEAERTAIYEALVAEISVLGHKNVRGHPNINRLQGICWDIEPESERVWPVLVFEKTQHGDLKKFMELGTGAGLDLKYKLKLCAEIATAVSHLHMNGIVHGDIKPANVLIFENGPGQYVARVADFGYSTLFGGVDGLVSMPQSRHWTAPEWHHRAISSASAVRMDVFSFGMLCLWLLFYHGGEGVLHRNFHEDLELVNEPLNLAHQFVIGLTDVSDEQTHLLRQLFELSLAIDPAKRCSNCGQLGPFLAPDRILETPASETLESDLHSFLKDFRVASSILPLYQSHYSVRTHIASCLEDKLFKSSKLALSSQPAAFELAFCYTLGFGVDKDVAKASALLKQASRSREQLTREINRVRHSTLNTLRKQSLYNLSLFSGYLKSTAGVSSYRRRGTLDDVASRIRKEAADAESVLGIDHRIIGVMKSTVARILTLQERWEEAQELETEVVRCHLKTLGEQHPDTLTSQSHLAFIHSERNQWNEAESLGKQAMTGSLLYLGLNHATTLGSMRGLALILRRQGKWEKAKRLGKQVLRIRETFYGLENPDTKSISEILTRFDEEEDYWKREEGEALKGQCSILPSPSAVLSLADLQRKQVKREQTDEYLLQMLRMKEEVLGKDHPLILHILMALAKSYKSQGRWKEAEERAAEVVATREKKLPQHCSLIGAMILLGSIYQSQGRWKDAEELQLRAIDASPKIEMGEPERLLILSHLATTYSRQGRLSEAESLQVQVMERHVIHFGPEHEITLNIKENLAKTYMRQGRWKEAESLVSHVADSRQSSLGPDHSFTLDDMSNLVRVYQGQDRWEEAEKLTVDLVDKTKKTWGETHPKTLRAQCALARTWHAQERPKEALMLLSKVVDLSKTALGTSHPDTIHRRQAFDKWVVESNQCPPTGDEEEARTSAESHDRGTEHTGVIGTFQVNTRSTQKVDFAANGKSQSGIRKPNMRKRRKLADIEALFTSSNFLKFPQHYIQNAQTIRDLVIEYGVD</sequence>
<evidence type="ECO:0000313" key="8">
    <source>
        <dbReference type="Proteomes" id="UP001166286"/>
    </source>
</evidence>
<dbReference type="Proteomes" id="UP001166286">
    <property type="component" value="Unassembled WGS sequence"/>
</dbReference>
<proteinExistence type="predicted"/>
<evidence type="ECO:0000313" key="7">
    <source>
        <dbReference type="EMBL" id="KAK0506978.1"/>
    </source>
</evidence>
<evidence type="ECO:0000256" key="4">
    <source>
        <dbReference type="SAM" id="Coils"/>
    </source>
</evidence>
<dbReference type="PROSITE" id="PS00108">
    <property type="entry name" value="PROTEIN_KINASE_ST"/>
    <property type="match status" value="1"/>
</dbReference>
<dbReference type="Gene3D" id="1.25.40.10">
    <property type="entry name" value="Tetratricopeptide repeat domain"/>
    <property type="match status" value="3"/>
</dbReference>
<evidence type="ECO:0000256" key="5">
    <source>
        <dbReference type="SAM" id="MobiDB-lite"/>
    </source>
</evidence>
<dbReference type="InterPro" id="IPR011990">
    <property type="entry name" value="TPR-like_helical_dom_sf"/>
</dbReference>
<dbReference type="AlphaFoldDB" id="A0AA39QSM9"/>
<feature type="domain" description="Protein kinase" evidence="6">
    <location>
        <begin position="56"/>
        <end position="340"/>
    </location>
</feature>
<dbReference type="InterPro" id="IPR017441">
    <property type="entry name" value="Protein_kinase_ATP_BS"/>
</dbReference>
<dbReference type="InterPro" id="IPR011009">
    <property type="entry name" value="Kinase-like_dom_sf"/>
</dbReference>
<dbReference type="SUPFAM" id="SSF48452">
    <property type="entry name" value="TPR-like"/>
    <property type="match status" value="2"/>
</dbReference>
<dbReference type="SUPFAM" id="SSF56112">
    <property type="entry name" value="Protein kinase-like (PK-like)"/>
    <property type="match status" value="1"/>
</dbReference>
<dbReference type="InterPro" id="IPR000719">
    <property type="entry name" value="Prot_kinase_dom"/>
</dbReference>
<dbReference type="SMART" id="SM00220">
    <property type="entry name" value="S_TKc"/>
    <property type="match status" value="1"/>
</dbReference>
<dbReference type="Pfam" id="PF00069">
    <property type="entry name" value="Pkinase"/>
    <property type="match status" value="1"/>
</dbReference>
<gene>
    <name evidence="7" type="ORF">JMJ35_010678</name>
</gene>
<dbReference type="PROSITE" id="PS00107">
    <property type="entry name" value="PROTEIN_KINASE_ATP"/>
    <property type="match status" value="1"/>
</dbReference>
<accession>A0AA39QSM9</accession>
<dbReference type="SMART" id="SM00028">
    <property type="entry name" value="TPR"/>
    <property type="match status" value="5"/>
</dbReference>
<feature type="compositionally biased region" description="Basic and acidic residues" evidence="5">
    <location>
        <begin position="989"/>
        <end position="1000"/>
    </location>
</feature>
<organism evidence="7 8">
    <name type="scientific">Cladonia borealis</name>
    <dbReference type="NCBI Taxonomy" id="184061"/>
    <lineage>
        <taxon>Eukaryota</taxon>
        <taxon>Fungi</taxon>
        <taxon>Dikarya</taxon>
        <taxon>Ascomycota</taxon>
        <taxon>Pezizomycotina</taxon>
        <taxon>Lecanoromycetes</taxon>
        <taxon>OSLEUM clade</taxon>
        <taxon>Lecanoromycetidae</taxon>
        <taxon>Lecanorales</taxon>
        <taxon>Lecanorineae</taxon>
        <taxon>Cladoniaceae</taxon>
        <taxon>Cladonia</taxon>
    </lineage>
</organism>
<dbReference type="InterPro" id="IPR053137">
    <property type="entry name" value="NLR-like"/>
</dbReference>
<evidence type="ECO:0000259" key="6">
    <source>
        <dbReference type="PROSITE" id="PS50011"/>
    </source>
</evidence>
<feature type="region of interest" description="Disordered" evidence="5">
    <location>
        <begin position="979"/>
        <end position="1000"/>
    </location>
</feature>
<dbReference type="GO" id="GO:0005524">
    <property type="term" value="F:ATP binding"/>
    <property type="evidence" value="ECO:0007669"/>
    <property type="project" value="UniProtKB-UniRule"/>
</dbReference>
<name>A0AA39QSM9_9LECA</name>
<dbReference type="PROSITE" id="PS50011">
    <property type="entry name" value="PROTEIN_KINASE_DOM"/>
    <property type="match status" value="1"/>
</dbReference>
<dbReference type="EMBL" id="JAFEKC020000026">
    <property type="protein sequence ID" value="KAK0506978.1"/>
    <property type="molecule type" value="Genomic_DNA"/>
</dbReference>
<evidence type="ECO:0000256" key="2">
    <source>
        <dbReference type="ARBA" id="ARBA00022840"/>
    </source>
</evidence>
<dbReference type="InterPro" id="IPR008271">
    <property type="entry name" value="Ser/Thr_kinase_AS"/>
</dbReference>
<keyword evidence="2 3" id="KW-0067">ATP-binding</keyword>
<dbReference type="Pfam" id="PF13374">
    <property type="entry name" value="TPR_10"/>
    <property type="match status" value="3"/>
</dbReference>
<protein>
    <recommendedName>
        <fullName evidence="6">Protein kinase domain-containing protein</fullName>
    </recommendedName>
</protein>
<keyword evidence="4" id="KW-0175">Coiled coil</keyword>
<dbReference type="PANTHER" id="PTHR46082">
    <property type="entry name" value="ATP/GTP-BINDING PROTEIN-RELATED"/>
    <property type="match status" value="1"/>
</dbReference>
<dbReference type="PANTHER" id="PTHR46082:SF11">
    <property type="entry name" value="AAA+ ATPASE DOMAIN-CONTAINING PROTEIN-RELATED"/>
    <property type="match status" value="1"/>
</dbReference>
<keyword evidence="8" id="KW-1185">Reference proteome</keyword>
<dbReference type="Gene3D" id="1.10.510.10">
    <property type="entry name" value="Transferase(Phosphotransferase) domain 1"/>
    <property type="match status" value="1"/>
</dbReference>
<dbReference type="Pfam" id="PF13424">
    <property type="entry name" value="TPR_12"/>
    <property type="match status" value="3"/>
</dbReference>
<dbReference type="GO" id="GO:0004672">
    <property type="term" value="F:protein kinase activity"/>
    <property type="evidence" value="ECO:0007669"/>
    <property type="project" value="InterPro"/>
</dbReference>
<keyword evidence="1 3" id="KW-0547">Nucleotide-binding</keyword>
<feature type="binding site" evidence="3">
    <location>
        <position position="84"/>
    </location>
    <ligand>
        <name>ATP</name>
        <dbReference type="ChEBI" id="CHEBI:30616"/>
    </ligand>
</feature>
<feature type="coiled-coil region" evidence="4">
    <location>
        <begin position="424"/>
        <end position="451"/>
    </location>
</feature>